<reference evidence="1" key="1">
    <citation type="submission" date="2021-02" db="EMBL/GenBank/DDBJ databases">
        <authorList>
            <person name="Nowell W R."/>
        </authorList>
    </citation>
    <scope>NUCLEOTIDE SEQUENCE</scope>
</reference>
<organism evidence="1 3">
    <name type="scientific">Rotaria magnacalcarata</name>
    <dbReference type="NCBI Taxonomy" id="392030"/>
    <lineage>
        <taxon>Eukaryota</taxon>
        <taxon>Metazoa</taxon>
        <taxon>Spiralia</taxon>
        <taxon>Gnathifera</taxon>
        <taxon>Rotifera</taxon>
        <taxon>Eurotatoria</taxon>
        <taxon>Bdelloidea</taxon>
        <taxon>Philodinida</taxon>
        <taxon>Philodinidae</taxon>
        <taxon>Rotaria</taxon>
    </lineage>
</organism>
<evidence type="ECO:0000313" key="3">
    <source>
        <dbReference type="Proteomes" id="UP000681967"/>
    </source>
</evidence>
<comment type="caution">
    <text evidence="1">The sequence shown here is derived from an EMBL/GenBank/DDBJ whole genome shotgun (WGS) entry which is preliminary data.</text>
</comment>
<feature type="non-terminal residue" evidence="1">
    <location>
        <position position="1"/>
    </location>
</feature>
<protein>
    <submittedName>
        <fullName evidence="1">Uncharacterized protein</fullName>
    </submittedName>
</protein>
<accession>A0A8S3C1L0</accession>
<name>A0A8S3C1L0_9BILA</name>
<dbReference type="EMBL" id="CAJOBH010161657">
    <property type="protein sequence ID" value="CAF4880632.1"/>
    <property type="molecule type" value="Genomic_DNA"/>
</dbReference>
<dbReference type="EMBL" id="CAJOBI010172283">
    <property type="protein sequence ID" value="CAF4894024.1"/>
    <property type="molecule type" value="Genomic_DNA"/>
</dbReference>
<sequence length="97" mass="11110">QNQQQYWNGTNRENSISAAELQFRSIILSVGVDIPYVYINTHPYEDLEKLAKHGVMNSQTVSTTVEILHKCFKEFLELTGKVTGDTYDKLISDIPKF</sequence>
<proteinExistence type="predicted"/>
<gene>
    <name evidence="1" type="ORF">BYL167_LOCUS51333</name>
    <name evidence="2" type="ORF">SMN809_LOCUS51414</name>
</gene>
<dbReference type="AlphaFoldDB" id="A0A8S3C1L0"/>
<dbReference type="Proteomes" id="UP000676336">
    <property type="component" value="Unassembled WGS sequence"/>
</dbReference>
<dbReference type="Proteomes" id="UP000681967">
    <property type="component" value="Unassembled WGS sequence"/>
</dbReference>
<evidence type="ECO:0000313" key="1">
    <source>
        <dbReference type="EMBL" id="CAF4880632.1"/>
    </source>
</evidence>
<evidence type="ECO:0000313" key="2">
    <source>
        <dbReference type="EMBL" id="CAF4894024.1"/>
    </source>
</evidence>